<feature type="transmembrane region" description="Helical" evidence="1">
    <location>
        <begin position="54"/>
        <end position="75"/>
    </location>
</feature>
<comment type="caution">
    <text evidence="2">The sequence shown here is derived from an EMBL/GenBank/DDBJ whole genome shotgun (WGS) entry which is preliminary data.</text>
</comment>
<organism evidence="2 3">
    <name type="scientific">Prosthecochloris ethylica</name>
    <dbReference type="NCBI Taxonomy" id="2743976"/>
    <lineage>
        <taxon>Bacteria</taxon>
        <taxon>Pseudomonadati</taxon>
        <taxon>Chlorobiota</taxon>
        <taxon>Chlorobiia</taxon>
        <taxon>Chlorobiales</taxon>
        <taxon>Chlorobiaceae</taxon>
        <taxon>Prosthecochloris</taxon>
    </lineage>
</organism>
<gene>
    <name evidence="2" type="ORF">INT08_07530</name>
</gene>
<evidence type="ECO:0000313" key="3">
    <source>
        <dbReference type="Proteomes" id="UP000619838"/>
    </source>
</evidence>
<dbReference type="InterPro" id="IPR021320">
    <property type="entry name" value="DUF2905"/>
</dbReference>
<feature type="transmembrane region" description="Helical" evidence="1">
    <location>
        <begin position="6"/>
        <end position="25"/>
    </location>
</feature>
<name>A0ABR9XSU6_9CHLB</name>
<dbReference type="PANTHER" id="PTHR36443">
    <property type="entry name" value="BSR5223 PROTEIN"/>
    <property type="match status" value="1"/>
</dbReference>
<dbReference type="RefSeq" id="WP_114607850.1">
    <property type="nucleotide sequence ID" value="NZ_JABVZQ010000007.1"/>
</dbReference>
<dbReference type="EMBL" id="JADGII010000010">
    <property type="protein sequence ID" value="MBF0637018.1"/>
    <property type="molecule type" value="Genomic_DNA"/>
</dbReference>
<sequence>MSPETGKLLILVGIVLTAAGIMMVIQPKINLPPLFDWFGHLPLDIRIEKEHVRFYFPLGSSILLSVIISAVMFFINKLIH</sequence>
<dbReference type="Proteomes" id="UP000619838">
    <property type="component" value="Unassembled WGS sequence"/>
</dbReference>
<evidence type="ECO:0000256" key="1">
    <source>
        <dbReference type="SAM" id="Phobius"/>
    </source>
</evidence>
<keyword evidence="1" id="KW-0472">Membrane</keyword>
<evidence type="ECO:0000313" key="2">
    <source>
        <dbReference type="EMBL" id="MBF0637018.1"/>
    </source>
</evidence>
<proteinExistence type="predicted"/>
<accession>A0ABR9XSU6</accession>
<reference evidence="2 3" key="1">
    <citation type="journal article" date="2020" name="Microorganisms">
        <title>Simultaneous Genome Sequencing of Prosthecochloris ethylica and Desulfuromonas acetoxidans within a Syntrophic Mixture Reveals Unique Pili and Protein Interactions.</title>
        <authorList>
            <person name="Kyndt J.A."/>
            <person name="Van Beeumen J.J."/>
            <person name="Meyer T.E."/>
        </authorList>
    </citation>
    <scope>NUCLEOTIDE SEQUENCE [LARGE SCALE GENOMIC DNA]</scope>
    <source>
        <strain evidence="2 3">N3</strain>
    </source>
</reference>
<keyword evidence="1" id="KW-1133">Transmembrane helix</keyword>
<protein>
    <submittedName>
        <fullName evidence="2">DUF2905 domain-containing protein</fullName>
    </submittedName>
</protein>
<keyword evidence="1" id="KW-0812">Transmembrane</keyword>
<dbReference type="Pfam" id="PF11146">
    <property type="entry name" value="DUF2905"/>
    <property type="match status" value="1"/>
</dbReference>
<dbReference type="PANTHER" id="PTHR36443:SF1">
    <property type="entry name" value="BSR5223 PROTEIN"/>
    <property type="match status" value="1"/>
</dbReference>
<keyword evidence="3" id="KW-1185">Reference proteome</keyword>